<dbReference type="AlphaFoldDB" id="A0A841CSS7"/>
<evidence type="ECO:0000313" key="1">
    <source>
        <dbReference type="EMBL" id="MBB5958486.1"/>
    </source>
</evidence>
<dbReference type="EMBL" id="JACHJN010000008">
    <property type="protein sequence ID" value="MBB5958486.1"/>
    <property type="molecule type" value="Genomic_DNA"/>
</dbReference>
<organism evidence="1 2">
    <name type="scientific">Saccharothrix tamanrassetensis</name>
    <dbReference type="NCBI Taxonomy" id="1051531"/>
    <lineage>
        <taxon>Bacteria</taxon>
        <taxon>Bacillati</taxon>
        <taxon>Actinomycetota</taxon>
        <taxon>Actinomycetes</taxon>
        <taxon>Pseudonocardiales</taxon>
        <taxon>Pseudonocardiaceae</taxon>
        <taxon>Saccharothrix</taxon>
    </lineage>
</organism>
<proteinExistence type="predicted"/>
<comment type="caution">
    <text evidence="1">The sequence shown here is derived from an EMBL/GenBank/DDBJ whole genome shotgun (WGS) entry which is preliminary data.</text>
</comment>
<dbReference type="SUPFAM" id="SSF48452">
    <property type="entry name" value="TPR-like"/>
    <property type="match status" value="1"/>
</dbReference>
<name>A0A841CSS7_9PSEU</name>
<keyword evidence="2" id="KW-1185">Reference proteome</keyword>
<protein>
    <submittedName>
        <fullName evidence="1">Tetratricopeptide (TPR) repeat protein</fullName>
    </submittedName>
</protein>
<dbReference type="Proteomes" id="UP000547510">
    <property type="component" value="Unassembled WGS sequence"/>
</dbReference>
<reference evidence="1 2" key="1">
    <citation type="submission" date="2020-08" db="EMBL/GenBank/DDBJ databases">
        <title>Genomic Encyclopedia of Type Strains, Phase III (KMG-III): the genomes of soil and plant-associated and newly described type strains.</title>
        <authorList>
            <person name="Whitman W."/>
        </authorList>
    </citation>
    <scope>NUCLEOTIDE SEQUENCE [LARGE SCALE GENOMIC DNA]</scope>
    <source>
        <strain evidence="1 2">CECT 8640</strain>
    </source>
</reference>
<accession>A0A841CSS7</accession>
<dbReference type="Gene3D" id="1.25.40.10">
    <property type="entry name" value="Tetratricopeptide repeat domain"/>
    <property type="match status" value="1"/>
</dbReference>
<gene>
    <name evidence="1" type="ORF">FHS29_005094</name>
</gene>
<sequence length="349" mass="38281">MAAGAALDLDLFDQFAAQRNETASGLVRIAGGEFAWHPEPPPLPLPWDESAELVTRRVGEDLLVTLDSVCALLDRTVEGFEYTVAATAVPPIGFADPPQATSWIRRHLTLSLSAVRAAGRARLRLLATVLAAHLWTCTPTDVSRQWAEGLADAGTRAAIDDRQPRRLAGLLRLSARWFAASGDFVTANAHGVREWTVWKELGDTAGMIDTLWRRAEIYRADRRGNRELDCYQRLRSLYQGIDDRFGLVRTQVARGVALIVVGRPRNATEQLRDAARAVDDLSDVPPSDLASLLETLGRAFWRLGAVGTAKRQFSGALRLLVDHDDQAAQRIRSLLAHPEHAPLPGRGIG</sequence>
<evidence type="ECO:0000313" key="2">
    <source>
        <dbReference type="Proteomes" id="UP000547510"/>
    </source>
</evidence>
<dbReference type="RefSeq" id="WP_184694475.1">
    <property type="nucleotide sequence ID" value="NZ_JACHJN010000008.1"/>
</dbReference>
<dbReference type="InterPro" id="IPR011990">
    <property type="entry name" value="TPR-like_helical_dom_sf"/>
</dbReference>